<dbReference type="Gene3D" id="3.40.1580.10">
    <property type="entry name" value="SMI1/KNR4-like"/>
    <property type="match status" value="1"/>
</dbReference>
<dbReference type="RefSeq" id="WP_115307603.1">
    <property type="nucleotide sequence ID" value="NZ_CP091516.1"/>
</dbReference>
<dbReference type="AlphaFoldDB" id="A0A377QZ80"/>
<dbReference type="Pfam" id="PF09346">
    <property type="entry name" value="SMI1_KNR4"/>
    <property type="match status" value="1"/>
</dbReference>
<sequence length="141" mass="16368">MDKVLLENLNIFFKDNPILVGKPSSNQEIQGIKDKLNISINKEFEEFTRIFGGCLINNHKIYGFHNCEFLGCDTIIDINNHFKDFLVNYYNAMILGVDDWGNPIFINKDGQIIIFDHDNIEESVLAENFSEYIQKCLDKEI</sequence>
<protein>
    <submittedName>
        <fullName evidence="2">SMI1 / KNR4 family</fullName>
    </submittedName>
</protein>
<evidence type="ECO:0000313" key="3">
    <source>
        <dbReference type="Proteomes" id="UP000254293"/>
    </source>
</evidence>
<evidence type="ECO:0000259" key="1">
    <source>
        <dbReference type="Pfam" id="PF09346"/>
    </source>
</evidence>
<dbReference type="Proteomes" id="UP000254293">
    <property type="component" value="Unassembled WGS sequence"/>
</dbReference>
<evidence type="ECO:0000313" key="2">
    <source>
        <dbReference type="EMBL" id="STR00317.1"/>
    </source>
</evidence>
<proteinExistence type="predicted"/>
<dbReference type="InterPro" id="IPR037883">
    <property type="entry name" value="Knr4/Smi1-like_sf"/>
</dbReference>
<dbReference type="OrthoDB" id="2736282at2"/>
<name>A0A377QZ80_9NEIS</name>
<dbReference type="EMBL" id="UGJJ01000001">
    <property type="protein sequence ID" value="STR00317.1"/>
    <property type="molecule type" value="Genomic_DNA"/>
</dbReference>
<dbReference type="SUPFAM" id="SSF160631">
    <property type="entry name" value="SMI1/KNR4-like"/>
    <property type="match status" value="1"/>
</dbReference>
<organism evidence="2 3">
    <name type="scientific">Kingella potus</name>
    <dbReference type="NCBI Taxonomy" id="265175"/>
    <lineage>
        <taxon>Bacteria</taxon>
        <taxon>Pseudomonadati</taxon>
        <taxon>Pseudomonadota</taxon>
        <taxon>Betaproteobacteria</taxon>
        <taxon>Neisseriales</taxon>
        <taxon>Neisseriaceae</taxon>
        <taxon>Kingella</taxon>
    </lineage>
</organism>
<reference evidence="2 3" key="1">
    <citation type="submission" date="2018-06" db="EMBL/GenBank/DDBJ databases">
        <authorList>
            <consortium name="Pathogen Informatics"/>
            <person name="Doyle S."/>
        </authorList>
    </citation>
    <scope>NUCLEOTIDE SEQUENCE [LARGE SCALE GENOMIC DNA]</scope>
    <source>
        <strain evidence="2 3">NCTC13336</strain>
    </source>
</reference>
<feature type="domain" description="Knr4/Smi1-like" evidence="1">
    <location>
        <begin position="24"/>
        <end position="134"/>
    </location>
</feature>
<gene>
    <name evidence="2" type="ORF">NCTC13336_00519</name>
</gene>
<dbReference type="InterPro" id="IPR018958">
    <property type="entry name" value="Knr4/Smi1-like_dom"/>
</dbReference>
<keyword evidence="3" id="KW-1185">Reference proteome</keyword>
<accession>A0A377QZ80</accession>